<reference evidence="2" key="1">
    <citation type="submission" date="2019-06" db="EMBL/GenBank/DDBJ databases">
        <authorList>
            <person name="Palmer J.M."/>
        </authorList>
    </citation>
    <scope>NUCLEOTIDE SEQUENCE</scope>
    <source>
        <strain evidence="2">TWF679</strain>
    </source>
</reference>
<dbReference type="Gene3D" id="3.30.160.60">
    <property type="entry name" value="Classic Zinc Finger"/>
    <property type="match status" value="1"/>
</dbReference>
<dbReference type="EMBL" id="WIWT01000033">
    <property type="protein sequence ID" value="KAF3211606.1"/>
    <property type="molecule type" value="Genomic_DNA"/>
</dbReference>
<evidence type="ECO:0000259" key="1">
    <source>
        <dbReference type="PROSITE" id="PS00028"/>
    </source>
</evidence>
<evidence type="ECO:0000313" key="3">
    <source>
        <dbReference type="Proteomes" id="UP000614610"/>
    </source>
</evidence>
<proteinExistence type="predicted"/>
<dbReference type="SUPFAM" id="SSF57667">
    <property type="entry name" value="beta-beta-alpha zinc fingers"/>
    <property type="match status" value="1"/>
</dbReference>
<accession>A0A8H8VA67</accession>
<dbReference type="Proteomes" id="UP000614610">
    <property type="component" value="Unassembled WGS sequence"/>
</dbReference>
<evidence type="ECO:0000313" key="2">
    <source>
        <dbReference type="EMBL" id="KAF3211606.1"/>
    </source>
</evidence>
<feature type="domain" description="C2H2-type" evidence="1">
    <location>
        <begin position="99"/>
        <end position="120"/>
    </location>
</feature>
<gene>
    <name evidence="2" type="ORF">TWF679_006410</name>
</gene>
<dbReference type="AlphaFoldDB" id="A0A8H8VA67"/>
<protein>
    <recommendedName>
        <fullName evidence="1">C2H2-type domain-containing protein</fullName>
    </recommendedName>
</protein>
<comment type="caution">
    <text evidence="2">The sequence shown here is derived from an EMBL/GenBank/DDBJ whole genome shotgun (WGS) entry which is preliminary data.</text>
</comment>
<dbReference type="InterPro" id="IPR036236">
    <property type="entry name" value="Znf_C2H2_sf"/>
</dbReference>
<organism evidence="2 3">
    <name type="scientific">Orbilia oligospora</name>
    <name type="common">Nematode-trapping fungus</name>
    <name type="synonym">Arthrobotrys oligospora</name>
    <dbReference type="NCBI Taxonomy" id="2813651"/>
    <lineage>
        <taxon>Eukaryota</taxon>
        <taxon>Fungi</taxon>
        <taxon>Dikarya</taxon>
        <taxon>Ascomycota</taxon>
        <taxon>Pezizomycotina</taxon>
        <taxon>Orbiliomycetes</taxon>
        <taxon>Orbiliales</taxon>
        <taxon>Orbiliaceae</taxon>
        <taxon>Orbilia</taxon>
    </lineage>
</organism>
<name>A0A8H8VA67_ORBOL</name>
<dbReference type="OrthoDB" id="6077919at2759"/>
<dbReference type="PROSITE" id="PS00028">
    <property type="entry name" value="ZINC_FINGER_C2H2_1"/>
    <property type="match status" value="1"/>
</dbReference>
<dbReference type="InterPro" id="IPR013087">
    <property type="entry name" value="Znf_C2H2_type"/>
</dbReference>
<sequence>MSITNMDFCSASFIDSTDSSNRTDILCETPPFLRGESFETRFRTGSHHFLFDDFRISEPNSPVPIAENTELDAFAQSEKSISAGRSQKGTKRKHSTRDCEICTTSFSSLRMLGNHMLRVHNIKVFKCDNCEYESSRGDNVRVHQRKCKAVPNKGIGAPKRHRVSMKSLTKSPATIDLGTAPETLSSLNLEKSSKIHRRITHETTSGLGHSTNSESNITNRISRDILSLSPTDTQFNIRPVRSEISISGVDSDQLRELQDENKKLWKEVERLRKELKDSQFEASLWKRTSLELNSSHRGIA</sequence>